<reference evidence="5 6" key="1">
    <citation type="journal article" date="2013" name="Genome Biol.">
        <title>Genome of Acanthamoeba castellanii highlights extensive lateral gene transfer and early evolution of tyrosine kinase signaling.</title>
        <authorList>
            <person name="Clarke M."/>
            <person name="Lohan A.J."/>
            <person name="Liu B."/>
            <person name="Lagkouvardos I."/>
            <person name="Roy S."/>
            <person name="Zafar N."/>
            <person name="Bertelli C."/>
            <person name="Schilde C."/>
            <person name="Kianianmomeni A."/>
            <person name="Burglin T.R."/>
            <person name="Frech C."/>
            <person name="Turcotte B."/>
            <person name="Kopec K.O."/>
            <person name="Synnott J.M."/>
            <person name="Choo C."/>
            <person name="Paponov I."/>
            <person name="Finkler A."/>
            <person name="Soon Heng Tan C."/>
            <person name="Hutchins A.P."/>
            <person name="Weinmeier T."/>
            <person name="Rattei T."/>
            <person name="Chu J.S."/>
            <person name="Gimenez G."/>
            <person name="Irimia M."/>
            <person name="Rigden D.J."/>
            <person name="Fitzpatrick D.A."/>
            <person name="Lorenzo-Morales J."/>
            <person name="Bateman A."/>
            <person name="Chiu C.H."/>
            <person name="Tang P."/>
            <person name="Hegemann P."/>
            <person name="Fromm H."/>
            <person name="Raoult D."/>
            <person name="Greub G."/>
            <person name="Miranda-Saavedra D."/>
            <person name="Chen N."/>
            <person name="Nash P."/>
            <person name="Ginger M.L."/>
            <person name="Horn M."/>
            <person name="Schaap P."/>
            <person name="Caler L."/>
            <person name="Loftus B."/>
        </authorList>
    </citation>
    <scope>NUCLEOTIDE SEQUENCE [LARGE SCALE GENOMIC DNA]</scope>
    <source>
        <strain evidence="5 6">Neff</strain>
    </source>
</reference>
<evidence type="ECO:0000256" key="1">
    <source>
        <dbReference type="ARBA" id="ARBA00005296"/>
    </source>
</evidence>
<dbReference type="FunFam" id="2.20.70.30:FF:000001">
    <property type="entry name" value="Transcription factor BTF3 homolog"/>
    <property type="match status" value="1"/>
</dbReference>
<dbReference type="SMART" id="SM01407">
    <property type="entry name" value="NAC"/>
    <property type="match status" value="1"/>
</dbReference>
<dbReference type="RefSeq" id="XP_004353050.1">
    <property type="nucleotide sequence ID" value="XM_004352998.1"/>
</dbReference>
<keyword evidence="2" id="KW-0805">Transcription regulation</keyword>
<name>L8HE68_ACACF</name>
<evidence type="ECO:0000256" key="3">
    <source>
        <dbReference type="SAM" id="MobiDB-lite"/>
    </source>
</evidence>
<dbReference type="OMA" id="AGDTYME"/>
<dbReference type="InterPro" id="IPR038187">
    <property type="entry name" value="NAC_A/B_dom_sf"/>
</dbReference>
<feature type="compositionally biased region" description="Basic residues" evidence="3">
    <location>
        <begin position="20"/>
        <end position="32"/>
    </location>
</feature>
<dbReference type="VEuPathDB" id="AmoebaDB:ACA1_071440"/>
<evidence type="ECO:0000313" key="6">
    <source>
        <dbReference type="Proteomes" id="UP000011083"/>
    </source>
</evidence>
<dbReference type="KEGG" id="acan:ACA1_071440"/>
<dbReference type="InterPro" id="IPR039370">
    <property type="entry name" value="BTF3"/>
</dbReference>
<feature type="compositionally biased region" description="Polar residues" evidence="3">
    <location>
        <begin position="1"/>
        <end position="11"/>
    </location>
</feature>
<dbReference type="EMBL" id="KB007857">
    <property type="protein sequence ID" value="ELR23522.1"/>
    <property type="molecule type" value="Genomic_DNA"/>
</dbReference>
<feature type="domain" description="NAC-A/B" evidence="4">
    <location>
        <begin position="34"/>
        <end position="99"/>
    </location>
</feature>
<dbReference type="InterPro" id="IPR002715">
    <property type="entry name" value="Nas_poly-pep-assoc_cplx_dom"/>
</dbReference>
<dbReference type="Gene3D" id="2.20.70.30">
    <property type="entry name" value="Nascent polypeptide-associated complex domain"/>
    <property type="match status" value="1"/>
</dbReference>
<dbReference type="GeneID" id="14924503"/>
<dbReference type="CDD" id="cd22055">
    <property type="entry name" value="NAC_BTF3"/>
    <property type="match status" value="1"/>
</dbReference>
<comment type="similarity">
    <text evidence="1 2">Belongs to the NAC-beta family.</text>
</comment>
<sequence length="136" mass="14599">MNAQKLAQLQQGVRIGGKGTPRRKHKAPRKKNATTDDKKLQSQLQKLGCQPMQGIEEVNLYKDDGTVIHFNNPKFHVGSGATMYVVSGRAENKTIQDIIPSLLQNSALGQAAAAAAAAKKGGDDDVPELVESFESS</sequence>
<feature type="region of interest" description="Disordered" evidence="3">
    <location>
        <begin position="117"/>
        <end position="136"/>
    </location>
</feature>
<gene>
    <name evidence="5" type="ORF">ACA1_071440</name>
</gene>
<dbReference type="PROSITE" id="PS51151">
    <property type="entry name" value="NAC_AB"/>
    <property type="match status" value="1"/>
</dbReference>
<feature type="region of interest" description="Disordered" evidence="3">
    <location>
        <begin position="1"/>
        <end position="43"/>
    </location>
</feature>
<organism evidence="5 6">
    <name type="scientific">Acanthamoeba castellanii (strain ATCC 30010 / Neff)</name>
    <dbReference type="NCBI Taxonomy" id="1257118"/>
    <lineage>
        <taxon>Eukaryota</taxon>
        <taxon>Amoebozoa</taxon>
        <taxon>Discosea</taxon>
        <taxon>Longamoebia</taxon>
        <taxon>Centramoebida</taxon>
        <taxon>Acanthamoebidae</taxon>
        <taxon>Acanthamoeba</taxon>
    </lineage>
</organism>
<comment type="subunit">
    <text evidence="2">Part of the nascent polypeptide-associated complex (NAC).</text>
</comment>
<dbReference type="AlphaFoldDB" id="L8HE68"/>
<evidence type="ECO:0000259" key="4">
    <source>
        <dbReference type="PROSITE" id="PS51151"/>
    </source>
</evidence>
<evidence type="ECO:0000256" key="2">
    <source>
        <dbReference type="RuleBase" id="RU361272"/>
    </source>
</evidence>
<dbReference type="Proteomes" id="UP000011083">
    <property type="component" value="Unassembled WGS sequence"/>
</dbReference>
<protein>
    <recommendedName>
        <fullName evidence="2">Nascent polypeptide-associated complex subunit beta</fullName>
    </recommendedName>
</protein>
<dbReference type="OrthoDB" id="8033832at2759"/>
<dbReference type="Pfam" id="PF01849">
    <property type="entry name" value="NAC"/>
    <property type="match status" value="1"/>
</dbReference>
<evidence type="ECO:0000313" key="5">
    <source>
        <dbReference type="EMBL" id="ELR23522.1"/>
    </source>
</evidence>
<dbReference type="STRING" id="1257118.L8HE68"/>
<accession>L8HE68</accession>
<proteinExistence type="inferred from homology"/>
<keyword evidence="2" id="KW-0804">Transcription</keyword>
<keyword evidence="6" id="KW-1185">Reference proteome</keyword>
<dbReference type="PANTHER" id="PTHR10351">
    <property type="entry name" value="TRANSCRIPTION FACTOR BTF3 FAMILY MEMBER"/>
    <property type="match status" value="1"/>
</dbReference>